<dbReference type="InterPro" id="IPR036388">
    <property type="entry name" value="WH-like_DNA-bd_sf"/>
</dbReference>
<evidence type="ECO:0000259" key="10">
    <source>
        <dbReference type="PROSITE" id="PS50069"/>
    </source>
</evidence>
<dbReference type="Proteomes" id="UP001165289">
    <property type="component" value="Unassembled WGS sequence"/>
</dbReference>
<evidence type="ECO:0000256" key="8">
    <source>
        <dbReference type="RuleBase" id="RU003829"/>
    </source>
</evidence>
<comment type="subcellular location">
    <subcellularLocation>
        <location evidence="1">Nucleus</location>
    </subcellularLocation>
</comment>
<dbReference type="Pfam" id="PF00888">
    <property type="entry name" value="Cullin"/>
    <property type="match status" value="1"/>
</dbReference>
<dbReference type="PROSITE" id="PS50069">
    <property type="entry name" value="CULLIN_2"/>
    <property type="match status" value="1"/>
</dbReference>
<evidence type="ECO:0000256" key="9">
    <source>
        <dbReference type="SAM" id="MobiDB-lite"/>
    </source>
</evidence>
<dbReference type="GO" id="GO:0006915">
    <property type="term" value="P:apoptotic process"/>
    <property type="evidence" value="ECO:0007669"/>
    <property type="project" value="UniProtKB-ARBA"/>
</dbReference>
<dbReference type="GO" id="GO:0005737">
    <property type="term" value="C:cytoplasm"/>
    <property type="evidence" value="ECO:0007669"/>
    <property type="project" value="UniProtKB-ARBA"/>
</dbReference>
<gene>
    <name evidence="11" type="ORF">LOD99_12729</name>
</gene>
<feature type="compositionally biased region" description="Basic and acidic residues" evidence="9">
    <location>
        <begin position="15"/>
        <end position="27"/>
    </location>
</feature>
<dbReference type="FunFam" id="1.20.1310.10:FF:000006">
    <property type="entry name" value="Cullin 3"/>
    <property type="match status" value="1"/>
</dbReference>
<dbReference type="InterPro" id="IPR016159">
    <property type="entry name" value="Cullin_repeat-like_dom_sf"/>
</dbReference>
<dbReference type="InterPro" id="IPR045093">
    <property type="entry name" value="Cullin"/>
</dbReference>
<sequence length="772" mass="90279">MKSRKSYTESMSQGDRNKQNRNSKEMSSRIRIKAFPMNLDENYMQNIWGVLENAILEIQKKNNSGLSFEELYRNAYTLVLHKQGEKLYNGMKEVVNNHLVSKVRQDILASLHNNFIHAVNIAWIDHQFSMIMIRDILMYMDRVYVKQNNLTNVYDQGLILFRDFVLNHNQIKDHLTSLLLEMVRKERNGEVIERTLIKNMCQMLVLLGINNREVYIHNFEKQFLEESAEFYRLESQKFLAENSASVFINRVESRLNEERMRAQHYLDVSTEPQIVSVVEKELISKHMHTVVEMENSGVVHMLKNERLEDLECMYKLFGRVPDGLQTIKVAMSRHLREIGRALVTNPEISKNPLEYIRNLLGLKGQYDIFLKNSFSSDPLFKHAIHSDFEYFVNLSDRSPEYLSLYIDDCLKNSAKLMSEQEIEQELDQIIIIFRFLQEKDVFERYYKQHLAKRLLLNKNTSDDAEKSLISKFKNECGAQFTVKLEGMFKDISLSTSTMDKFKEWLQRPDMSRETMDVDLTVRVLTTGYWPTQSPPGCCNIPAAGRLAYDTFSRYYLGSHTGRRLTLQANLGFADLNATFYAPRKDNLDSFIEKKHVLQVSTHQMCVLYLFNNYSMLTSEQIQQETNIPLKELHRALQSLACGKTSQRILMKEPKSREICGSDEFVVNDTFQSKLFRVKVQAVAVKGDTEPERKETRQKVDDDRKHEIEAALVRTMKARKKLNHSQLITECITQLKARFSPSPLIIKKRIESLIERDYLARAPDDRKIYIYLA</sequence>
<evidence type="ECO:0000256" key="1">
    <source>
        <dbReference type="ARBA" id="ARBA00004123"/>
    </source>
</evidence>
<keyword evidence="4" id="KW-1017">Isopeptide bond</keyword>
<accession>A0AAV7JCW9</accession>
<dbReference type="GO" id="GO:0006950">
    <property type="term" value="P:response to stress"/>
    <property type="evidence" value="ECO:0007669"/>
    <property type="project" value="UniProtKB-ARBA"/>
</dbReference>
<dbReference type="SUPFAM" id="SSF74788">
    <property type="entry name" value="Cullin repeat-like"/>
    <property type="match status" value="1"/>
</dbReference>
<dbReference type="Gene3D" id="1.10.10.10">
    <property type="entry name" value="Winged helix-like DNA-binding domain superfamily/Winged helix DNA-binding domain"/>
    <property type="match status" value="1"/>
</dbReference>
<dbReference type="InterPro" id="IPR016157">
    <property type="entry name" value="Cullin_CS"/>
</dbReference>
<dbReference type="Pfam" id="PF26557">
    <property type="entry name" value="Cullin_AB"/>
    <property type="match status" value="1"/>
</dbReference>
<dbReference type="SMART" id="SM00182">
    <property type="entry name" value="CULLIN"/>
    <property type="match status" value="1"/>
</dbReference>
<evidence type="ECO:0000256" key="3">
    <source>
        <dbReference type="ARBA" id="ARBA00006019"/>
    </source>
</evidence>
<dbReference type="FunFam" id="1.10.10.10:FF:000091">
    <property type="entry name" value="Cullin 3"/>
    <property type="match status" value="1"/>
</dbReference>
<dbReference type="GO" id="GO:0031625">
    <property type="term" value="F:ubiquitin protein ligase binding"/>
    <property type="evidence" value="ECO:0007669"/>
    <property type="project" value="InterPro"/>
</dbReference>
<dbReference type="PANTHER" id="PTHR11932">
    <property type="entry name" value="CULLIN"/>
    <property type="match status" value="1"/>
</dbReference>
<dbReference type="GO" id="GO:0010468">
    <property type="term" value="P:regulation of gene expression"/>
    <property type="evidence" value="ECO:0007669"/>
    <property type="project" value="UniProtKB-ARBA"/>
</dbReference>
<dbReference type="InterPro" id="IPR016158">
    <property type="entry name" value="Cullin_homology"/>
</dbReference>
<proteinExistence type="inferred from homology"/>
<dbReference type="GO" id="GO:0080090">
    <property type="term" value="P:regulation of primary metabolic process"/>
    <property type="evidence" value="ECO:0007669"/>
    <property type="project" value="UniProtKB-ARBA"/>
</dbReference>
<dbReference type="GO" id="GO:0005634">
    <property type="term" value="C:nucleus"/>
    <property type="evidence" value="ECO:0007669"/>
    <property type="project" value="UniProtKB-SubCell"/>
</dbReference>
<dbReference type="GO" id="GO:0007165">
    <property type="term" value="P:signal transduction"/>
    <property type="evidence" value="ECO:0007669"/>
    <property type="project" value="UniProtKB-ARBA"/>
</dbReference>
<dbReference type="AlphaFoldDB" id="A0AAV7JCW9"/>
<dbReference type="EMBL" id="JAKMXF010000354">
    <property type="protein sequence ID" value="KAI6646608.1"/>
    <property type="molecule type" value="Genomic_DNA"/>
</dbReference>
<evidence type="ECO:0000256" key="6">
    <source>
        <dbReference type="ARBA" id="ARBA00023242"/>
    </source>
</evidence>
<evidence type="ECO:0000256" key="5">
    <source>
        <dbReference type="ARBA" id="ARBA00022843"/>
    </source>
</evidence>
<dbReference type="Gene3D" id="3.30.230.130">
    <property type="entry name" value="Cullin, Chain C, Domain 2"/>
    <property type="match status" value="1"/>
</dbReference>
<evidence type="ECO:0000256" key="4">
    <source>
        <dbReference type="ARBA" id="ARBA00022499"/>
    </source>
</evidence>
<dbReference type="SUPFAM" id="SSF46785">
    <property type="entry name" value="Winged helix' DNA-binding domain"/>
    <property type="match status" value="1"/>
</dbReference>
<comment type="pathway">
    <text evidence="2">Protein modification; protein ubiquitination.</text>
</comment>
<dbReference type="PROSITE" id="PS01256">
    <property type="entry name" value="CULLIN_1"/>
    <property type="match status" value="1"/>
</dbReference>
<feature type="region of interest" description="Disordered" evidence="9">
    <location>
        <begin position="1"/>
        <end position="27"/>
    </location>
</feature>
<dbReference type="GO" id="GO:0000209">
    <property type="term" value="P:protein polyubiquitination"/>
    <property type="evidence" value="ECO:0007669"/>
    <property type="project" value="UniProtKB-ARBA"/>
</dbReference>
<protein>
    <recommendedName>
        <fullName evidence="10">Cullin family profile domain-containing protein</fullName>
    </recommendedName>
</protein>
<dbReference type="FunFam" id="1.20.1310.10:FF:000001">
    <property type="entry name" value="Cullin 3"/>
    <property type="match status" value="1"/>
</dbReference>
<evidence type="ECO:0000256" key="7">
    <source>
        <dbReference type="PROSITE-ProRule" id="PRU00330"/>
    </source>
</evidence>
<dbReference type="InterPro" id="IPR001373">
    <property type="entry name" value="Cullin_N"/>
</dbReference>
<dbReference type="SMART" id="SM00884">
    <property type="entry name" value="Cullin_Nedd8"/>
    <property type="match status" value="1"/>
</dbReference>
<evidence type="ECO:0000256" key="2">
    <source>
        <dbReference type="ARBA" id="ARBA00004906"/>
    </source>
</evidence>
<dbReference type="FunFam" id="1.20.1310.10:FF:000002">
    <property type="entry name" value="cullin-3 isoform X1"/>
    <property type="match status" value="1"/>
</dbReference>
<dbReference type="InterPro" id="IPR059120">
    <property type="entry name" value="Cullin-like_AB"/>
</dbReference>
<comment type="similarity">
    <text evidence="3 7 8">Belongs to the cullin family.</text>
</comment>
<name>A0AAV7JCW9_9METZ</name>
<dbReference type="GO" id="GO:0031461">
    <property type="term" value="C:cullin-RING ubiquitin ligase complex"/>
    <property type="evidence" value="ECO:0007669"/>
    <property type="project" value="InterPro"/>
</dbReference>
<comment type="caution">
    <text evidence="11">The sequence shown here is derived from an EMBL/GenBank/DDBJ whole genome shotgun (WGS) entry which is preliminary data.</text>
</comment>
<evidence type="ECO:0000313" key="12">
    <source>
        <dbReference type="Proteomes" id="UP001165289"/>
    </source>
</evidence>
<reference evidence="11 12" key="1">
    <citation type="journal article" date="2023" name="BMC Biol.">
        <title>The compact genome of the sponge Oopsacas minuta (Hexactinellida) is lacking key metazoan core genes.</title>
        <authorList>
            <person name="Santini S."/>
            <person name="Schenkelaars Q."/>
            <person name="Jourda C."/>
            <person name="Duchesne M."/>
            <person name="Belahbib H."/>
            <person name="Rocher C."/>
            <person name="Selva M."/>
            <person name="Riesgo A."/>
            <person name="Vervoort M."/>
            <person name="Leys S.P."/>
            <person name="Kodjabachian L."/>
            <person name="Le Bivic A."/>
            <person name="Borchiellini C."/>
            <person name="Claverie J.M."/>
            <person name="Renard E."/>
        </authorList>
    </citation>
    <scope>NUCLEOTIDE SEQUENCE [LARGE SCALE GENOMIC DNA]</scope>
    <source>
        <strain evidence="11">SPO-2</strain>
    </source>
</reference>
<dbReference type="InterPro" id="IPR019559">
    <property type="entry name" value="Cullin_neddylation_domain"/>
</dbReference>
<evidence type="ECO:0000313" key="11">
    <source>
        <dbReference type="EMBL" id="KAI6646608.1"/>
    </source>
</evidence>
<keyword evidence="6" id="KW-0539">Nucleus</keyword>
<dbReference type="InterPro" id="IPR036390">
    <property type="entry name" value="WH_DNA-bd_sf"/>
</dbReference>
<dbReference type="Gene3D" id="1.20.1310.10">
    <property type="entry name" value="Cullin Repeats"/>
    <property type="match status" value="4"/>
</dbReference>
<keyword evidence="5" id="KW-0832">Ubl conjugation</keyword>
<dbReference type="InterPro" id="IPR036317">
    <property type="entry name" value="Cullin_homology_sf"/>
</dbReference>
<dbReference type="GO" id="GO:0000278">
    <property type="term" value="P:mitotic cell cycle"/>
    <property type="evidence" value="ECO:0007669"/>
    <property type="project" value="UniProtKB-ARBA"/>
</dbReference>
<keyword evidence="12" id="KW-1185">Reference proteome</keyword>
<dbReference type="Pfam" id="PF10557">
    <property type="entry name" value="Cullin_Nedd8"/>
    <property type="match status" value="1"/>
</dbReference>
<feature type="domain" description="Cullin family profile" evidence="10">
    <location>
        <begin position="397"/>
        <end position="640"/>
    </location>
</feature>
<dbReference type="SUPFAM" id="SSF75632">
    <property type="entry name" value="Cullin homology domain"/>
    <property type="match status" value="1"/>
</dbReference>
<dbReference type="FunFam" id="3.30.230.130:FF:000002">
    <property type="entry name" value="cullin-3 isoform X1"/>
    <property type="match status" value="1"/>
</dbReference>
<dbReference type="GO" id="GO:0043161">
    <property type="term" value="P:proteasome-mediated ubiquitin-dependent protein catabolic process"/>
    <property type="evidence" value="ECO:0007669"/>
    <property type="project" value="UniProtKB-ARBA"/>
</dbReference>
<organism evidence="11 12">
    <name type="scientific">Oopsacas minuta</name>
    <dbReference type="NCBI Taxonomy" id="111878"/>
    <lineage>
        <taxon>Eukaryota</taxon>
        <taxon>Metazoa</taxon>
        <taxon>Porifera</taxon>
        <taxon>Hexactinellida</taxon>
        <taxon>Hexasterophora</taxon>
        <taxon>Lyssacinosida</taxon>
        <taxon>Leucopsacidae</taxon>
        <taxon>Oopsacas</taxon>
    </lineage>
</organism>